<accession>A0A8T1GU56</accession>
<protein>
    <submittedName>
        <fullName evidence="2">Uncharacterized protein</fullName>
    </submittedName>
</protein>
<evidence type="ECO:0000313" key="3">
    <source>
        <dbReference type="Proteomes" id="UP000760860"/>
    </source>
</evidence>
<organism evidence="2 3">
    <name type="scientific">Phytophthora cactorum</name>
    <dbReference type="NCBI Taxonomy" id="29920"/>
    <lineage>
        <taxon>Eukaryota</taxon>
        <taxon>Sar</taxon>
        <taxon>Stramenopiles</taxon>
        <taxon>Oomycota</taxon>
        <taxon>Peronosporomycetes</taxon>
        <taxon>Peronosporales</taxon>
        <taxon>Peronosporaceae</taxon>
        <taxon>Phytophthora</taxon>
    </lineage>
</organism>
<gene>
    <name evidence="2" type="ORF">PC129_g25335</name>
</gene>
<dbReference type="EMBL" id="RCMV01005722">
    <property type="protein sequence ID" value="KAG3183509.1"/>
    <property type="molecule type" value="Genomic_DNA"/>
</dbReference>
<feature type="region of interest" description="Disordered" evidence="1">
    <location>
        <begin position="1"/>
        <end position="22"/>
    </location>
</feature>
<proteinExistence type="predicted"/>
<dbReference type="AlphaFoldDB" id="A0A8T1GU56"/>
<evidence type="ECO:0000313" key="2">
    <source>
        <dbReference type="EMBL" id="KAG3183509.1"/>
    </source>
</evidence>
<name>A0A8T1GU56_9STRA</name>
<comment type="caution">
    <text evidence="2">The sequence shown here is derived from an EMBL/GenBank/DDBJ whole genome shotgun (WGS) entry which is preliminary data.</text>
</comment>
<reference evidence="2" key="1">
    <citation type="submission" date="2018-05" db="EMBL/GenBank/DDBJ databases">
        <title>Effector identification in a new, highly contiguous assembly of the strawberry crown rot pathogen Phytophthora cactorum.</title>
        <authorList>
            <person name="Armitage A.D."/>
            <person name="Nellist C.F."/>
            <person name="Bates H."/>
            <person name="Vickerstaff R.J."/>
            <person name="Harrison R.J."/>
        </authorList>
    </citation>
    <scope>NUCLEOTIDE SEQUENCE</scope>
    <source>
        <strain evidence="2">P421</strain>
    </source>
</reference>
<dbReference type="Proteomes" id="UP000760860">
    <property type="component" value="Unassembled WGS sequence"/>
</dbReference>
<evidence type="ECO:0000256" key="1">
    <source>
        <dbReference type="SAM" id="MobiDB-lite"/>
    </source>
</evidence>
<sequence>MEQQIPLNYEASEGDTHKPTTTTLPLDVVQCLENARFVRSRKTPPPHASLADRPG</sequence>